<sequence>MDQRQRILDYVPGHTLQNPNHVRRVLLQVFGMAGHGKSAMINSSLCVVMGDQPYQNVARSASSHEEVTKARQEYPLTPKLVMVDNRGLNKLNEAEKLEINAQFRQLRSLGEVTWSEKNLIESIRQFKQQEGTRQEDFIVPVFVYSCYREWNCMEGDVIKNIFTSVHQITGIQPIVVITRCSLGNWKKIEAKFVEFGCTHIVAMENYTENNQTRTRETDENVLKLLTMCIEEAETGIGKLAKQDPSRRPIKMMMGQIDQDLELLRKTKLKYKTFMK</sequence>
<protein>
    <recommendedName>
        <fullName evidence="3">G domain-containing protein</fullName>
    </recommendedName>
</protein>
<evidence type="ECO:0000313" key="1">
    <source>
        <dbReference type="EMBL" id="PIO32965.1"/>
    </source>
</evidence>
<dbReference type="InterPro" id="IPR027417">
    <property type="entry name" value="P-loop_NTPase"/>
</dbReference>
<organism evidence="1 2">
    <name type="scientific">Aquarana catesbeiana</name>
    <name type="common">American bullfrog</name>
    <name type="synonym">Rana catesbeiana</name>
    <dbReference type="NCBI Taxonomy" id="8400"/>
    <lineage>
        <taxon>Eukaryota</taxon>
        <taxon>Metazoa</taxon>
        <taxon>Chordata</taxon>
        <taxon>Craniata</taxon>
        <taxon>Vertebrata</taxon>
        <taxon>Euteleostomi</taxon>
        <taxon>Amphibia</taxon>
        <taxon>Batrachia</taxon>
        <taxon>Anura</taxon>
        <taxon>Neobatrachia</taxon>
        <taxon>Ranoidea</taxon>
        <taxon>Ranidae</taxon>
        <taxon>Aquarana</taxon>
    </lineage>
</organism>
<dbReference type="Gene3D" id="3.40.50.300">
    <property type="entry name" value="P-loop containing nucleotide triphosphate hydrolases"/>
    <property type="match status" value="1"/>
</dbReference>
<proteinExistence type="predicted"/>
<accession>A0A2G9RYV4</accession>
<evidence type="ECO:0000313" key="2">
    <source>
        <dbReference type="Proteomes" id="UP000228934"/>
    </source>
</evidence>
<dbReference type="AlphaFoldDB" id="A0A2G9RYV4"/>
<name>A0A2G9RYV4_AQUCT</name>
<reference evidence="2" key="1">
    <citation type="journal article" date="2017" name="Nat. Commun.">
        <title>The North American bullfrog draft genome provides insight into hormonal regulation of long noncoding RNA.</title>
        <authorList>
            <person name="Hammond S.A."/>
            <person name="Warren R.L."/>
            <person name="Vandervalk B.P."/>
            <person name="Kucuk E."/>
            <person name="Khan H."/>
            <person name="Gibb E.A."/>
            <person name="Pandoh P."/>
            <person name="Kirk H."/>
            <person name="Zhao Y."/>
            <person name="Jones M."/>
            <person name="Mungall A.J."/>
            <person name="Coope R."/>
            <person name="Pleasance S."/>
            <person name="Moore R.A."/>
            <person name="Holt R.A."/>
            <person name="Round J.M."/>
            <person name="Ohora S."/>
            <person name="Walle B.V."/>
            <person name="Veldhoen N."/>
            <person name="Helbing C.C."/>
            <person name="Birol I."/>
        </authorList>
    </citation>
    <scope>NUCLEOTIDE SEQUENCE [LARGE SCALE GENOMIC DNA]</scope>
</reference>
<dbReference type="OrthoDB" id="9950073at2759"/>
<dbReference type="Proteomes" id="UP000228934">
    <property type="component" value="Unassembled WGS sequence"/>
</dbReference>
<evidence type="ECO:0008006" key="3">
    <source>
        <dbReference type="Google" id="ProtNLM"/>
    </source>
</evidence>
<gene>
    <name evidence="1" type="ORF">AB205_0158420</name>
</gene>
<keyword evidence="2" id="KW-1185">Reference proteome</keyword>
<dbReference type="EMBL" id="KV929143">
    <property type="protein sequence ID" value="PIO32965.1"/>
    <property type="molecule type" value="Genomic_DNA"/>
</dbReference>